<dbReference type="SMART" id="SM00100">
    <property type="entry name" value="cNMP"/>
    <property type="match status" value="1"/>
</dbReference>
<dbReference type="Gene3D" id="2.60.120.10">
    <property type="entry name" value="Jelly Rolls"/>
    <property type="match status" value="1"/>
</dbReference>
<dbReference type="Pfam" id="PF00027">
    <property type="entry name" value="cNMP_binding"/>
    <property type="match status" value="1"/>
</dbReference>
<keyword evidence="5 6" id="KW-0472">Membrane</keyword>
<dbReference type="RefSeq" id="WP_089374410.1">
    <property type="nucleotide sequence ID" value="NZ_FZOA01000001.1"/>
</dbReference>
<evidence type="ECO:0000256" key="2">
    <source>
        <dbReference type="ARBA" id="ARBA00022475"/>
    </source>
</evidence>
<gene>
    <name evidence="8" type="ORF">SAMN05192560_0257</name>
</gene>
<evidence type="ECO:0000256" key="6">
    <source>
        <dbReference type="SAM" id="Phobius"/>
    </source>
</evidence>
<dbReference type="PANTHER" id="PTHR30213">
    <property type="entry name" value="INNER MEMBRANE PROTEIN YHJD"/>
    <property type="match status" value="1"/>
</dbReference>
<organism evidence="8 9">
    <name type="scientific">Methylobacillus rhizosphaerae</name>
    <dbReference type="NCBI Taxonomy" id="551994"/>
    <lineage>
        <taxon>Bacteria</taxon>
        <taxon>Pseudomonadati</taxon>
        <taxon>Pseudomonadota</taxon>
        <taxon>Betaproteobacteria</taxon>
        <taxon>Nitrosomonadales</taxon>
        <taxon>Methylophilaceae</taxon>
        <taxon>Methylobacillus</taxon>
    </lineage>
</organism>
<evidence type="ECO:0000256" key="3">
    <source>
        <dbReference type="ARBA" id="ARBA00022692"/>
    </source>
</evidence>
<dbReference type="PANTHER" id="PTHR30213:SF0">
    <property type="entry name" value="UPF0761 MEMBRANE PROTEIN YIHY"/>
    <property type="match status" value="1"/>
</dbReference>
<dbReference type="InterPro" id="IPR014710">
    <property type="entry name" value="RmlC-like_jellyroll"/>
</dbReference>
<feature type="transmembrane region" description="Helical" evidence="6">
    <location>
        <begin position="230"/>
        <end position="251"/>
    </location>
</feature>
<reference evidence="9" key="1">
    <citation type="submission" date="2017-06" db="EMBL/GenBank/DDBJ databases">
        <authorList>
            <person name="Varghese N."/>
            <person name="Submissions S."/>
        </authorList>
    </citation>
    <scope>NUCLEOTIDE SEQUENCE [LARGE SCALE GENOMIC DNA]</scope>
    <source>
        <strain evidence="9">Ca-68</strain>
    </source>
</reference>
<dbReference type="Pfam" id="PF03631">
    <property type="entry name" value="Virul_fac_BrkB"/>
    <property type="match status" value="1"/>
</dbReference>
<dbReference type="OrthoDB" id="8531563at2"/>
<dbReference type="InterPro" id="IPR000595">
    <property type="entry name" value="cNMP-bd_dom"/>
</dbReference>
<evidence type="ECO:0000313" key="9">
    <source>
        <dbReference type="Proteomes" id="UP000198305"/>
    </source>
</evidence>
<evidence type="ECO:0000256" key="1">
    <source>
        <dbReference type="ARBA" id="ARBA00004651"/>
    </source>
</evidence>
<sequence>MAINFSRVKRLGSHPALSKPRRVYARQRYSTPFFVLRETLSNFQAQNGFGISASLSFYAMFALIPLIVLMFFLLSHLVVSSNYATVKLAILVSNLVPNLSNRIMVEVYNASQHKAAWGVFGFIAMFWLAIPLAGALRSAFYTMASIKETPSFMRRQLKDILGVLGILLMFFLFTILGLGIEKVIHVLEPHVTHARYINSATSIVLTTLLTAIFYRVYFPVRLQPSHIVTGAVVTAILWLAMRPAFSLFLSINPAYGAVFGGMKNLFISIAWLYYTFVVFMLGTTLIAILRKKDVLLLRGLFHQMPDDKAIYLEELMERYGKTFQRGEYVFRTDDNCHDLYYLVSGQVQLVLHGKAMRELQGGDYFGEMALLTQTARVADAMVVSDEARVVVINAENIETLLMSEPQIARKFLQQMATRLLHNHVHGTA</sequence>
<dbReference type="InterPro" id="IPR017039">
    <property type="entry name" value="Virul_fac_BrkB"/>
</dbReference>
<evidence type="ECO:0000256" key="4">
    <source>
        <dbReference type="ARBA" id="ARBA00022989"/>
    </source>
</evidence>
<dbReference type="Proteomes" id="UP000198305">
    <property type="component" value="Unassembled WGS sequence"/>
</dbReference>
<name>A0A238XWG3_9PROT</name>
<feature type="transmembrane region" description="Helical" evidence="6">
    <location>
        <begin position="200"/>
        <end position="218"/>
    </location>
</feature>
<protein>
    <submittedName>
        <fullName evidence="8">Membrane protein</fullName>
    </submittedName>
</protein>
<accession>A0A238XWG3</accession>
<keyword evidence="9" id="KW-1185">Reference proteome</keyword>
<feature type="transmembrane region" description="Helical" evidence="6">
    <location>
        <begin position="160"/>
        <end position="180"/>
    </location>
</feature>
<proteinExistence type="predicted"/>
<feature type="transmembrane region" description="Helical" evidence="6">
    <location>
        <begin position="271"/>
        <end position="289"/>
    </location>
</feature>
<dbReference type="CDD" id="cd00038">
    <property type="entry name" value="CAP_ED"/>
    <property type="match status" value="1"/>
</dbReference>
<keyword evidence="3 6" id="KW-0812">Transmembrane</keyword>
<comment type="subcellular location">
    <subcellularLocation>
        <location evidence="1">Cell membrane</location>
        <topology evidence="1">Multi-pass membrane protein</topology>
    </subcellularLocation>
</comment>
<dbReference type="PROSITE" id="PS50042">
    <property type="entry name" value="CNMP_BINDING_3"/>
    <property type="match status" value="1"/>
</dbReference>
<dbReference type="GO" id="GO:0005886">
    <property type="term" value="C:plasma membrane"/>
    <property type="evidence" value="ECO:0007669"/>
    <property type="project" value="UniProtKB-SubCell"/>
</dbReference>
<dbReference type="EMBL" id="FZOA01000001">
    <property type="protein sequence ID" value="SNR63257.1"/>
    <property type="molecule type" value="Genomic_DNA"/>
</dbReference>
<feature type="transmembrane region" description="Helical" evidence="6">
    <location>
        <begin position="115"/>
        <end position="140"/>
    </location>
</feature>
<keyword evidence="4 6" id="KW-1133">Transmembrane helix</keyword>
<dbReference type="AlphaFoldDB" id="A0A238XWG3"/>
<dbReference type="SUPFAM" id="SSF51206">
    <property type="entry name" value="cAMP-binding domain-like"/>
    <property type="match status" value="1"/>
</dbReference>
<evidence type="ECO:0000259" key="7">
    <source>
        <dbReference type="PROSITE" id="PS50042"/>
    </source>
</evidence>
<feature type="transmembrane region" description="Helical" evidence="6">
    <location>
        <begin position="57"/>
        <end position="79"/>
    </location>
</feature>
<evidence type="ECO:0000256" key="5">
    <source>
        <dbReference type="ARBA" id="ARBA00023136"/>
    </source>
</evidence>
<dbReference type="InterPro" id="IPR018490">
    <property type="entry name" value="cNMP-bd_dom_sf"/>
</dbReference>
<evidence type="ECO:0000313" key="8">
    <source>
        <dbReference type="EMBL" id="SNR63257.1"/>
    </source>
</evidence>
<feature type="domain" description="Cyclic nucleotide-binding" evidence="7">
    <location>
        <begin position="300"/>
        <end position="418"/>
    </location>
</feature>
<keyword evidence="2" id="KW-1003">Cell membrane</keyword>